<gene>
    <name evidence="1" type="ORF">HUK81_01195</name>
</gene>
<evidence type="ECO:0000313" key="2">
    <source>
        <dbReference type="Proteomes" id="UP000522590"/>
    </source>
</evidence>
<accession>A0A850NT14</accession>
<dbReference type="Proteomes" id="UP000522590">
    <property type="component" value="Unassembled WGS sequence"/>
</dbReference>
<name>A0A850NT14_9PROT</name>
<dbReference type="AlphaFoldDB" id="A0A850NT14"/>
<proteinExistence type="predicted"/>
<dbReference type="EMBL" id="JABXXS010000002">
    <property type="protein sequence ID" value="NVN35565.1"/>
    <property type="molecule type" value="Genomic_DNA"/>
</dbReference>
<comment type="caution">
    <text evidence="1">The sequence shown here is derived from an EMBL/GenBank/DDBJ whole genome shotgun (WGS) entry which is preliminary data.</text>
</comment>
<organism evidence="1 2">
    <name type="scientific">Komagataeibacter swingsii</name>
    <dbReference type="NCBI Taxonomy" id="215220"/>
    <lineage>
        <taxon>Bacteria</taxon>
        <taxon>Pseudomonadati</taxon>
        <taxon>Pseudomonadota</taxon>
        <taxon>Alphaproteobacteria</taxon>
        <taxon>Acetobacterales</taxon>
        <taxon>Acetobacteraceae</taxon>
        <taxon>Komagataeibacter</taxon>
    </lineage>
</organism>
<evidence type="ECO:0000313" key="1">
    <source>
        <dbReference type="EMBL" id="NVN35565.1"/>
    </source>
</evidence>
<sequence length="99" mass="11096">MPAVQYRYGYMAMATPMPVIDIVAYSVDSVRYVQRGGMAGPCIHAGRTRIARRIPILPRGVKPQCFFGKSKKLSHVMIMEWHGYESGVGREDSHLPQMG</sequence>
<reference evidence="1 2" key="1">
    <citation type="submission" date="2020-06" db="EMBL/GenBank/DDBJ databases">
        <title>Description of novel acetic acid bacteria.</title>
        <authorList>
            <person name="Sombolestani A."/>
        </authorList>
    </citation>
    <scope>NUCLEOTIDE SEQUENCE [LARGE SCALE GENOMIC DNA]</scope>
    <source>
        <strain evidence="1 2">LMG 25</strain>
    </source>
</reference>
<protein>
    <submittedName>
        <fullName evidence="1">Uncharacterized protein</fullName>
    </submittedName>
</protein>